<protein>
    <submittedName>
        <fullName evidence="1">SEC-C domain-containing protein</fullName>
    </submittedName>
</protein>
<sequence length="272" mass="29097">MADGGSRTLVRGILEHGEKLPESLHSDILSLGTEAVAPLVELLLDESLAGTEAQGAGHAPIHAVELLTQLKAPEAIAPMVRRLMDTEPGEVLYDELLYALEELGPAVAPAALEALASARDEAERFGLLSVLSHSGVKDERIYAALLEQLQEDSVAAAMNLALYGDSRAIEPLGAALTAHEVDEDAEDLFANQTVIELQLAIEKLGGTLDAAQLEKVARARGSRHRLSTLFQRMLDTLPPPPAGRAPRPGRNEPCWCGSGVKYKKCHQGSEPR</sequence>
<dbReference type="RefSeq" id="WP_267541433.1">
    <property type="nucleotide sequence ID" value="NZ_JAPNKA010000001.1"/>
</dbReference>
<comment type="caution">
    <text evidence="1">The sequence shown here is derived from an EMBL/GenBank/DDBJ whole genome shotgun (WGS) entry which is preliminary data.</text>
</comment>
<dbReference type="Pfam" id="PF02810">
    <property type="entry name" value="SEC-C"/>
    <property type="match status" value="1"/>
</dbReference>
<dbReference type="SUPFAM" id="SSF103642">
    <property type="entry name" value="Sec-C motif"/>
    <property type="match status" value="1"/>
</dbReference>
<reference evidence="1 2" key="1">
    <citation type="submission" date="2022-11" db="EMBL/GenBank/DDBJ databases">
        <title>Minimal conservation of predation-associated metabolite biosynthetic gene clusters underscores biosynthetic potential of Myxococcota including descriptions for ten novel species: Archangium lansinium sp. nov., Myxococcus landrumus sp. nov., Nannocystis bai.</title>
        <authorList>
            <person name="Ahearne A."/>
            <person name="Stevens C."/>
            <person name="Phillips K."/>
        </authorList>
    </citation>
    <scope>NUCLEOTIDE SEQUENCE [LARGE SCALE GENOMIC DNA]</scope>
    <source>
        <strain evidence="1 2">MIWBW</strain>
    </source>
</reference>
<evidence type="ECO:0000313" key="1">
    <source>
        <dbReference type="EMBL" id="MCY1082880.1"/>
    </source>
</evidence>
<dbReference type="Proteomes" id="UP001207654">
    <property type="component" value="Unassembled WGS sequence"/>
</dbReference>
<organism evidence="1 2">
    <name type="scientific">Archangium lansingense</name>
    <dbReference type="NCBI Taxonomy" id="2995310"/>
    <lineage>
        <taxon>Bacteria</taxon>
        <taxon>Pseudomonadati</taxon>
        <taxon>Myxococcota</taxon>
        <taxon>Myxococcia</taxon>
        <taxon>Myxococcales</taxon>
        <taxon>Cystobacterineae</taxon>
        <taxon>Archangiaceae</taxon>
        <taxon>Archangium</taxon>
    </lineage>
</organism>
<dbReference type="InterPro" id="IPR011989">
    <property type="entry name" value="ARM-like"/>
</dbReference>
<keyword evidence="2" id="KW-1185">Reference proteome</keyword>
<gene>
    <name evidence="1" type="ORF">OV287_51360</name>
</gene>
<dbReference type="EMBL" id="JAPNKA010000001">
    <property type="protein sequence ID" value="MCY1082880.1"/>
    <property type="molecule type" value="Genomic_DNA"/>
</dbReference>
<accession>A0ABT4AMH4</accession>
<dbReference type="Gene3D" id="3.10.450.50">
    <property type="match status" value="1"/>
</dbReference>
<name>A0ABT4AMH4_9BACT</name>
<dbReference type="InterPro" id="IPR004027">
    <property type="entry name" value="SEC_C_motif"/>
</dbReference>
<evidence type="ECO:0000313" key="2">
    <source>
        <dbReference type="Proteomes" id="UP001207654"/>
    </source>
</evidence>
<dbReference type="Gene3D" id="1.25.10.10">
    <property type="entry name" value="Leucine-rich Repeat Variant"/>
    <property type="match status" value="1"/>
</dbReference>
<proteinExistence type="predicted"/>